<evidence type="ECO:0000313" key="1">
    <source>
        <dbReference type="EMBL" id="MDR6529735.1"/>
    </source>
</evidence>
<organism evidence="1 2">
    <name type="scientific">Caulobacter rhizosphaerae</name>
    <dbReference type="NCBI Taxonomy" id="2010972"/>
    <lineage>
        <taxon>Bacteria</taxon>
        <taxon>Pseudomonadati</taxon>
        <taxon>Pseudomonadota</taxon>
        <taxon>Alphaproteobacteria</taxon>
        <taxon>Caulobacterales</taxon>
        <taxon>Caulobacteraceae</taxon>
        <taxon>Caulobacter</taxon>
    </lineage>
</organism>
<proteinExistence type="predicted"/>
<name>A0ABU1MU70_9CAUL</name>
<reference evidence="1 2" key="1">
    <citation type="submission" date="2023-07" db="EMBL/GenBank/DDBJ databases">
        <title>Sorghum-associated microbial communities from plants grown in Nebraska, USA.</title>
        <authorList>
            <person name="Schachtman D."/>
        </authorList>
    </citation>
    <scope>NUCLEOTIDE SEQUENCE [LARGE SCALE GENOMIC DNA]</scope>
    <source>
        <strain evidence="1 2">DS2154</strain>
    </source>
</reference>
<gene>
    <name evidence="1" type="ORF">J2800_000459</name>
</gene>
<dbReference type="RefSeq" id="WP_163228785.1">
    <property type="nucleotide sequence ID" value="NZ_BMLD01000025.1"/>
</dbReference>
<keyword evidence="2" id="KW-1185">Reference proteome</keyword>
<sequence>MVFLTAGSGWLALMMRAERTRAGHEPPAAEWLLRDSETIEDDEPPTALLAAE</sequence>
<comment type="caution">
    <text evidence="1">The sequence shown here is derived from an EMBL/GenBank/DDBJ whole genome shotgun (WGS) entry which is preliminary data.</text>
</comment>
<protein>
    <submittedName>
        <fullName evidence="1">Uncharacterized protein</fullName>
    </submittedName>
</protein>
<evidence type="ECO:0000313" key="2">
    <source>
        <dbReference type="Proteomes" id="UP001262754"/>
    </source>
</evidence>
<accession>A0ABU1MU70</accession>
<dbReference type="EMBL" id="JAVDRL010000002">
    <property type="protein sequence ID" value="MDR6529735.1"/>
    <property type="molecule type" value="Genomic_DNA"/>
</dbReference>
<dbReference type="Proteomes" id="UP001262754">
    <property type="component" value="Unassembled WGS sequence"/>
</dbReference>